<dbReference type="EMBL" id="CP098494">
    <property type="protein sequence ID" value="USA62056.1"/>
    <property type="molecule type" value="Genomic_DNA"/>
</dbReference>
<proteinExistence type="predicted"/>
<sequence>MNDAVSEFIVRRMKSNAASIGVEAGGADCSKNIFVGLVSDVEMEVAALLKDEAWAFGELRRYQIDRITSETGPSRAWHVSIIGDRFGSPKKDPQGRQLERISPSGSRIVPPITQLISGAVVLIEKAAVIGKTPQQIADFATFRALVPVNTANPNIDSILTLFRDEDAPQELTDFDRAYLVAYYSDDTRNLSSENVFGTIGERYADNFDVGETSN</sequence>
<gene>
    <name evidence="1" type="ORF">NCF85_03495</name>
</gene>
<reference evidence="1 2" key="1">
    <citation type="submission" date="2022-06" db="EMBL/GenBank/DDBJ databases">
        <authorList>
            <person name="Liu G."/>
        </authorList>
    </citation>
    <scope>NUCLEOTIDE SEQUENCE [LARGE SCALE GENOMIC DNA]</scope>
    <source>
        <strain evidence="1 2">E4</strain>
    </source>
</reference>
<keyword evidence="2" id="KW-1185">Reference proteome</keyword>
<evidence type="ECO:0000313" key="1">
    <source>
        <dbReference type="EMBL" id="USA62056.1"/>
    </source>
</evidence>
<dbReference type="Proteomes" id="UP001056619">
    <property type="component" value="Chromosome"/>
</dbReference>
<accession>A0ABY4U8F8</accession>
<dbReference type="RefSeq" id="WP_196846482.1">
    <property type="nucleotide sequence ID" value="NZ_CP098494.1"/>
</dbReference>
<protein>
    <submittedName>
        <fullName evidence="1">Uncharacterized protein</fullName>
    </submittedName>
</protein>
<name>A0ABY4U8F8_9SPHN</name>
<evidence type="ECO:0000313" key="2">
    <source>
        <dbReference type="Proteomes" id="UP001056619"/>
    </source>
</evidence>
<organism evidence="1 2">
    <name type="scientific">Qipengyuania citrea</name>
    <dbReference type="NCBI Taxonomy" id="225971"/>
    <lineage>
        <taxon>Bacteria</taxon>
        <taxon>Pseudomonadati</taxon>
        <taxon>Pseudomonadota</taxon>
        <taxon>Alphaproteobacteria</taxon>
        <taxon>Sphingomonadales</taxon>
        <taxon>Erythrobacteraceae</taxon>
        <taxon>Qipengyuania</taxon>
    </lineage>
</organism>